<dbReference type="Proteomes" id="UP000061468">
    <property type="component" value="Plasmid pAMEDUM8_300"/>
</dbReference>
<dbReference type="GO" id="GO:0005524">
    <property type="term" value="F:ATP binding"/>
    <property type="evidence" value="ECO:0007669"/>
    <property type="project" value="InterPro"/>
</dbReference>
<dbReference type="RefSeq" id="WP_061093561.1">
    <property type="nucleotide sequence ID" value="NZ_CAKMLI010000003.1"/>
</dbReference>
<reference evidence="2 3" key="1">
    <citation type="submission" date="2015-12" db="EMBL/GenBank/DDBJ databases">
        <title>Intraspecies pangenome expansion in the marine bacterium Alteromonas.</title>
        <authorList>
            <person name="Lopez-Perez M."/>
            <person name="Rodriguez-Valera F."/>
        </authorList>
    </citation>
    <scope>NUCLEOTIDE SEQUENCE [LARGE SCALE GENOMIC DNA]</scope>
    <source>
        <strain evidence="2 3">UM8</strain>
        <plasmid evidence="2 3">pAMEDUM8_300</plasmid>
    </source>
</reference>
<dbReference type="AlphaFoldDB" id="A0AAC8XNX6"/>
<dbReference type="InterPro" id="IPR006935">
    <property type="entry name" value="Helicase/UvrB_N"/>
</dbReference>
<dbReference type="EMBL" id="CP013929">
    <property type="protein sequence ID" value="AMJ80835.1"/>
    <property type="molecule type" value="Genomic_DNA"/>
</dbReference>
<geneLocation type="plasmid" evidence="2 3">
    <name>pAMEDUM8_300</name>
</geneLocation>
<dbReference type="GO" id="GO:0005829">
    <property type="term" value="C:cytosol"/>
    <property type="evidence" value="ECO:0007669"/>
    <property type="project" value="TreeGrafter"/>
</dbReference>
<dbReference type="Pfam" id="PF04851">
    <property type="entry name" value="ResIII"/>
    <property type="match status" value="1"/>
</dbReference>
<keyword evidence="2" id="KW-0347">Helicase</keyword>
<protein>
    <submittedName>
        <fullName evidence="2">DEAD/DEAH box helicase</fullName>
    </submittedName>
</protein>
<organism evidence="2 3">
    <name type="scientific">Alteromonas mediterranea</name>
    <dbReference type="NCBI Taxonomy" id="314275"/>
    <lineage>
        <taxon>Bacteria</taxon>
        <taxon>Pseudomonadati</taxon>
        <taxon>Pseudomonadota</taxon>
        <taxon>Gammaproteobacteria</taxon>
        <taxon>Alteromonadales</taxon>
        <taxon>Alteromonadaceae</taxon>
        <taxon>Alteromonas/Salinimonas group</taxon>
        <taxon>Alteromonas</taxon>
    </lineage>
</organism>
<dbReference type="PANTHER" id="PTHR47396">
    <property type="entry name" value="TYPE I RESTRICTION ENZYME ECOKI R PROTEIN"/>
    <property type="match status" value="1"/>
</dbReference>
<dbReference type="InterPro" id="IPR050742">
    <property type="entry name" value="Helicase_Restrict-Modif_Enz"/>
</dbReference>
<proteinExistence type="predicted"/>
<keyword evidence="2" id="KW-0378">Hydrolase</keyword>
<dbReference type="GO" id="GO:0004386">
    <property type="term" value="F:helicase activity"/>
    <property type="evidence" value="ECO:0007669"/>
    <property type="project" value="UniProtKB-KW"/>
</dbReference>
<feature type="domain" description="Helicase ATP-binding" evidence="1">
    <location>
        <begin position="2"/>
        <end position="186"/>
    </location>
</feature>
<keyword evidence="2" id="KW-0614">Plasmid</keyword>
<evidence type="ECO:0000313" key="2">
    <source>
        <dbReference type="EMBL" id="AMJ80835.1"/>
    </source>
</evidence>
<keyword evidence="2" id="KW-0067">ATP-binding</keyword>
<dbReference type="GO" id="GO:0003677">
    <property type="term" value="F:DNA binding"/>
    <property type="evidence" value="ECO:0007669"/>
    <property type="project" value="InterPro"/>
</dbReference>
<name>A0AAC8XNX6_9ALTE</name>
<dbReference type="Gene3D" id="3.40.50.300">
    <property type="entry name" value="P-loop containing nucleotide triphosphate hydrolases"/>
    <property type="match status" value="2"/>
</dbReference>
<evidence type="ECO:0000313" key="3">
    <source>
        <dbReference type="Proteomes" id="UP000061468"/>
    </source>
</evidence>
<accession>A0AAC8XNX6</accession>
<dbReference type="InterPro" id="IPR027417">
    <property type="entry name" value="P-loop_NTPase"/>
</dbReference>
<dbReference type="GO" id="GO:0016787">
    <property type="term" value="F:hydrolase activity"/>
    <property type="evidence" value="ECO:0007669"/>
    <property type="project" value="InterPro"/>
</dbReference>
<evidence type="ECO:0000259" key="1">
    <source>
        <dbReference type="SMART" id="SM00487"/>
    </source>
</evidence>
<dbReference type="InterPro" id="IPR014001">
    <property type="entry name" value="Helicase_ATP-bd"/>
</dbReference>
<dbReference type="InterPro" id="IPR001650">
    <property type="entry name" value="Helicase_C-like"/>
</dbReference>
<dbReference type="PANTHER" id="PTHR47396:SF1">
    <property type="entry name" value="ATP-DEPENDENT HELICASE IRC3-RELATED"/>
    <property type="match status" value="1"/>
</dbReference>
<keyword evidence="2" id="KW-0547">Nucleotide-binding</keyword>
<gene>
    <name evidence="2" type="ORF">AV942_20875</name>
</gene>
<dbReference type="SUPFAM" id="SSF52540">
    <property type="entry name" value="P-loop containing nucleoside triphosphate hydrolases"/>
    <property type="match status" value="1"/>
</dbReference>
<sequence length="455" mass="51403">MRLRNWQQRAIETALQKFKSPFTNFLCLATPGAGKTVMASALADILLKQDKVDFVLCFSPSTVVANDFRVELEAITGKRFCGGLGAIGSSLTYQSMRHLDDTFWQLLSSYRVFVIFDEIHHCAGNQIENANAWGAEILKHIQGRAVYTIALTGTPWRSDTIPIALANYVGEHGRLHVDYSYDLKQAIKDGVCRVPHLTLLDNELITVIEDGGKENFQSITKFLEDSSLPYSEIIFHDEVLRETLERGIIRLNKERLIAEDAGGLIVASSISHAKKIQYLLSQLGEYSKVVTYQESEPERLIQNFKRSNEKWIISIGMISEGTNIPRLRVCCYLSLVTTELYFRQVLGRVLRAQNNDREMGYFITPAHPRLLEFASRVAEEVPHCAVLNSSNIDDLDSMRSSVLIGDSSLCFNPQVITKTVAEKEFDEGLGNDLLPLWYDSTIDSFGRFRQKVFML</sequence>
<dbReference type="Pfam" id="PF00271">
    <property type="entry name" value="Helicase_C"/>
    <property type="match status" value="1"/>
</dbReference>
<dbReference type="SMART" id="SM00487">
    <property type="entry name" value="DEXDc"/>
    <property type="match status" value="1"/>
</dbReference>